<dbReference type="PROSITE" id="PS50033">
    <property type="entry name" value="UBX"/>
    <property type="match status" value="1"/>
</dbReference>
<dbReference type="InterPro" id="IPR036249">
    <property type="entry name" value="Thioredoxin-like_sf"/>
</dbReference>
<protein>
    <recommendedName>
        <fullName evidence="4">UBX domain-containing protein 4</fullName>
    </recommendedName>
    <alternativeName>
        <fullName evidence="5">UBX domain-containing protein 2</fullName>
    </alternativeName>
</protein>
<keyword evidence="9" id="KW-1185">Reference proteome</keyword>
<reference evidence="10" key="1">
    <citation type="submission" date="2025-08" db="UniProtKB">
        <authorList>
            <consortium name="RefSeq"/>
        </authorList>
    </citation>
    <scope>IDENTIFICATION</scope>
</reference>
<accession>A0A6I9VSJ5</accession>
<evidence type="ECO:0000259" key="8">
    <source>
        <dbReference type="PROSITE" id="PS50033"/>
    </source>
</evidence>
<dbReference type="Pfam" id="PF23187">
    <property type="entry name" value="UBX7_N"/>
    <property type="match status" value="1"/>
</dbReference>
<evidence type="ECO:0000256" key="2">
    <source>
        <dbReference type="ARBA" id="ARBA00023230"/>
    </source>
</evidence>
<dbReference type="Pfam" id="PF00789">
    <property type="entry name" value="UBX"/>
    <property type="match status" value="1"/>
</dbReference>
<dbReference type="Gene3D" id="3.10.20.90">
    <property type="entry name" value="Phosphatidylinositol 3-kinase Catalytic Subunit, Chain A, domain 1"/>
    <property type="match status" value="1"/>
</dbReference>
<dbReference type="PANTHER" id="PTHR46424:SF1">
    <property type="entry name" value="UBX DOMAIN-CONTAINING PROTEIN 4"/>
    <property type="match status" value="1"/>
</dbReference>
<evidence type="ECO:0000313" key="10">
    <source>
        <dbReference type="RefSeq" id="XP_011630737.1"/>
    </source>
</evidence>
<organism evidence="9 10">
    <name type="scientific">Pogonomyrmex barbatus</name>
    <name type="common">red harvester ant</name>
    <dbReference type="NCBI Taxonomy" id="144034"/>
    <lineage>
        <taxon>Eukaryota</taxon>
        <taxon>Metazoa</taxon>
        <taxon>Ecdysozoa</taxon>
        <taxon>Arthropoda</taxon>
        <taxon>Hexapoda</taxon>
        <taxon>Insecta</taxon>
        <taxon>Pterygota</taxon>
        <taxon>Neoptera</taxon>
        <taxon>Endopterygota</taxon>
        <taxon>Hymenoptera</taxon>
        <taxon>Apocrita</taxon>
        <taxon>Aculeata</taxon>
        <taxon>Formicoidea</taxon>
        <taxon>Formicidae</taxon>
        <taxon>Myrmicinae</taxon>
        <taxon>Pogonomyrmex</taxon>
    </lineage>
</organism>
<feature type="region of interest" description="Disordered" evidence="7">
    <location>
        <begin position="519"/>
        <end position="542"/>
    </location>
</feature>
<dbReference type="RefSeq" id="XP_011630737.1">
    <property type="nucleotide sequence ID" value="XM_011632435.2"/>
</dbReference>
<name>A0A6I9VSJ5_9HYME</name>
<comment type="subcellular location">
    <subcellularLocation>
        <location evidence="1">Endoplasmic reticulum membrane</location>
        <topology evidence="1">Peripheral membrane protein</topology>
    </subcellularLocation>
</comment>
<dbReference type="InterPro" id="IPR029071">
    <property type="entry name" value="Ubiquitin-like_domsf"/>
</dbReference>
<dbReference type="PANTHER" id="PTHR46424">
    <property type="entry name" value="UBX DOMAIN-CONTAINING PROTEIN 4"/>
    <property type="match status" value="1"/>
</dbReference>
<comment type="subunit">
    <text evidence="3">Directly interacts with VCP. Interacts with UBQLN1. Forms a complex with VCP and UBQLN1.</text>
</comment>
<dbReference type="SUPFAM" id="SSF54236">
    <property type="entry name" value="Ubiquitin-like"/>
    <property type="match status" value="1"/>
</dbReference>
<feature type="region of interest" description="Disordered" evidence="7">
    <location>
        <begin position="238"/>
        <end position="263"/>
    </location>
</feature>
<dbReference type="GeneID" id="105422877"/>
<evidence type="ECO:0000256" key="6">
    <source>
        <dbReference type="ARBA" id="ARBA00046062"/>
    </source>
</evidence>
<evidence type="ECO:0000256" key="5">
    <source>
        <dbReference type="ARBA" id="ARBA00041575"/>
    </source>
</evidence>
<feature type="compositionally biased region" description="Polar residues" evidence="7">
    <location>
        <begin position="142"/>
        <end position="206"/>
    </location>
</feature>
<feature type="region of interest" description="Disordered" evidence="7">
    <location>
        <begin position="463"/>
        <end position="482"/>
    </location>
</feature>
<gene>
    <name evidence="10" type="primary">LOC105422877</name>
</gene>
<dbReference type="GO" id="GO:0005789">
    <property type="term" value="C:endoplasmic reticulum membrane"/>
    <property type="evidence" value="ECO:0007669"/>
    <property type="project" value="UniProtKB-SubCell"/>
</dbReference>
<keyword evidence="2" id="KW-0834">Unfolded protein response</keyword>
<proteinExistence type="predicted"/>
<feature type="domain" description="UBX" evidence="8">
    <location>
        <begin position="331"/>
        <end position="409"/>
    </location>
</feature>
<dbReference type="KEGG" id="pbar:105422877"/>
<dbReference type="Proteomes" id="UP000504615">
    <property type="component" value="Unplaced"/>
</dbReference>
<sequence length="542" mass="60993">MKWFAGSINEAVATSKSRKAVFVVFIEGKDDTSIQLAQAIDTTEVSSRLEGEHFVSIRLESGSEAYRFFAQIYQLVPVPSLFFIGENGTPLEIIAGSATSAELASKIDNVLIKAGKSNKQSSLNLIDAEQKATTSSSSNNNAIETTVPNVNDKNSNPNANVTSGTTESVKSDISNNDNNTIEDMAKNATSLNTGSQDNNEVSTKTNTETKQDNQNKELTAEEKLERARQLIELQRKQRLDEEQKAEREREIERRKMGRDAQKMRKMQQELEIKQAHEERMREKAAEAAAREKVRQQIAQDKLERKQKELALQQQVQQPQCQEQPKYNSTTSNVTVTRIQFRLPSGNSHTGQFEPSETLRTLRTYVTENIDLPFRQFVMSTSFPRRELTNEENDKTLLELELVPTAVILILPLKNVNNKNSNVTTMVTSTQDTGFFSRFIWSFFTPVIRIYNYIVGYFSGTNGDANQQRGDSNSDTVEVTNNRDRAISPNRRNVVPSSGLFRRYLGNQGGTTIRAQGNIHRLHSGGDDNDENNTWNGNSTQQM</sequence>
<dbReference type="GO" id="GO:0006986">
    <property type="term" value="P:response to unfolded protein"/>
    <property type="evidence" value="ECO:0007669"/>
    <property type="project" value="UniProtKB-KW"/>
</dbReference>
<evidence type="ECO:0000256" key="3">
    <source>
        <dbReference type="ARBA" id="ARBA00038812"/>
    </source>
</evidence>
<feature type="compositionally biased region" description="Polar residues" evidence="7">
    <location>
        <begin position="531"/>
        <end position="542"/>
    </location>
</feature>
<dbReference type="AlphaFoldDB" id="A0A6I9VSJ5"/>
<feature type="region of interest" description="Disordered" evidence="7">
    <location>
        <begin position="132"/>
        <end position="222"/>
    </location>
</feature>
<dbReference type="CDD" id="cd16117">
    <property type="entry name" value="UBX_UBXN4"/>
    <property type="match status" value="1"/>
</dbReference>
<feature type="compositionally biased region" description="Polar residues" evidence="7">
    <location>
        <begin position="463"/>
        <end position="479"/>
    </location>
</feature>
<dbReference type="SMART" id="SM00166">
    <property type="entry name" value="UBX"/>
    <property type="match status" value="1"/>
</dbReference>
<dbReference type="InterPro" id="IPR001012">
    <property type="entry name" value="UBX_dom"/>
</dbReference>
<dbReference type="OrthoDB" id="2445133at2759"/>
<evidence type="ECO:0000256" key="7">
    <source>
        <dbReference type="SAM" id="MobiDB-lite"/>
    </source>
</evidence>
<feature type="compositionally biased region" description="Basic and acidic residues" evidence="7">
    <location>
        <begin position="207"/>
        <end position="222"/>
    </location>
</feature>
<evidence type="ECO:0000256" key="4">
    <source>
        <dbReference type="ARBA" id="ARBA00040925"/>
    </source>
</evidence>
<comment type="function">
    <text evidence="6">Involved in endoplasmic reticulum-associated protein degradation (ERAD). Acts as a platform to recruit both UBQLN1 and VCP to the ER during ERAD.</text>
</comment>
<dbReference type="SUPFAM" id="SSF52833">
    <property type="entry name" value="Thioredoxin-like"/>
    <property type="match status" value="1"/>
</dbReference>
<evidence type="ECO:0000313" key="9">
    <source>
        <dbReference type="Proteomes" id="UP000504615"/>
    </source>
</evidence>
<evidence type="ECO:0000256" key="1">
    <source>
        <dbReference type="ARBA" id="ARBA00004406"/>
    </source>
</evidence>
<dbReference type="GO" id="GO:0036503">
    <property type="term" value="P:ERAD pathway"/>
    <property type="evidence" value="ECO:0007669"/>
    <property type="project" value="TreeGrafter"/>
</dbReference>